<keyword evidence="3" id="KW-0805">Transcription regulation</keyword>
<comment type="caution">
    <text evidence="9">The sequence shown here is derived from an EMBL/GenBank/DDBJ whole genome shotgun (WGS) entry which is preliminary data.</text>
</comment>
<dbReference type="GO" id="GO:0008270">
    <property type="term" value="F:zinc ion binding"/>
    <property type="evidence" value="ECO:0007669"/>
    <property type="project" value="InterPro"/>
</dbReference>
<keyword evidence="5" id="KW-0539">Nucleus</keyword>
<keyword evidence="2" id="KW-0479">Metal-binding</keyword>
<accession>A0A364KXB4</accession>
<dbReference type="CDD" id="cd00067">
    <property type="entry name" value="GAL4"/>
    <property type="match status" value="1"/>
</dbReference>
<feature type="region of interest" description="Disordered" evidence="6">
    <location>
        <begin position="51"/>
        <end position="72"/>
    </location>
</feature>
<dbReference type="RefSeq" id="XP_040732706.1">
    <property type="nucleotide sequence ID" value="XM_040876543.1"/>
</dbReference>
<evidence type="ECO:0000256" key="2">
    <source>
        <dbReference type="ARBA" id="ARBA00022723"/>
    </source>
</evidence>
<evidence type="ECO:0000256" key="1">
    <source>
        <dbReference type="ARBA" id="ARBA00004123"/>
    </source>
</evidence>
<feature type="domain" description="Zn(2)-C6 fungal-type" evidence="8">
    <location>
        <begin position="7"/>
        <end position="37"/>
    </location>
</feature>
<dbReference type="OrthoDB" id="5370478at2759"/>
<dbReference type="InterPro" id="IPR050815">
    <property type="entry name" value="TF_fung"/>
</dbReference>
<keyword evidence="7" id="KW-0472">Membrane</keyword>
<keyword evidence="10" id="KW-1185">Reference proteome</keyword>
<dbReference type="PANTHER" id="PTHR47338">
    <property type="entry name" value="ZN(II)2CYS6 TRANSCRIPTION FACTOR (EUROFUNG)-RELATED"/>
    <property type="match status" value="1"/>
</dbReference>
<proteinExistence type="predicted"/>
<dbReference type="GO" id="GO:0000981">
    <property type="term" value="F:DNA-binding transcription factor activity, RNA polymerase II-specific"/>
    <property type="evidence" value="ECO:0007669"/>
    <property type="project" value="InterPro"/>
</dbReference>
<dbReference type="PROSITE" id="PS00463">
    <property type="entry name" value="ZN2_CY6_FUNGAL_1"/>
    <property type="match status" value="1"/>
</dbReference>
<dbReference type="PANTHER" id="PTHR47338:SF5">
    <property type="entry name" value="ZN(II)2CYS6 TRANSCRIPTION FACTOR (EUROFUNG)"/>
    <property type="match status" value="1"/>
</dbReference>
<feature type="compositionally biased region" description="Polar residues" evidence="6">
    <location>
        <begin position="62"/>
        <end position="72"/>
    </location>
</feature>
<dbReference type="STRING" id="1196081.A0A364KXB4"/>
<gene>
    <name evidence="9" type="ORF">BHQ10_004202</name>
</gene>
<keyword evidence="7" id="KW-1133">Transmembrane helix</keyword>
<dbReference type="InterPro" id="IPR001138">
    <property type="entry name" value="Zn2Cys6_DnaBD"/>
</dbReference>
<keyword evidence="4" id="KW-0804">Transcription</keyword>
<evidence type="ECO:0000259" key="8">
    <source>
        <dbReference type="PROSITE" id="PS50048"/>
    </source>
</evidence>
<reference evidence="9 10" key="1">
    <citation type="journal article" date="2017" name="Biotechnol. Biofuels">
        <title>Differential beta-glucosidase expression as a function of carbon source availability in Talaromyces amestolkiae: a genomic and proteomic approach.</title>
        <authorList>
            <person name="de Eugenio L.I."/>
            <person name="Mendez-Liter J.A."/>
            <person name="Nieto-Dominguez M."/>
            <person name="Alonso L."/>
            <person name="Gil-Munoz J."/>
            <person name="Barriuso J."/>
            <person name="Prieto A."/>
            <person name="Martinez M.J."/>
        </authorList>
    </citation>
    <scope>NUCLEOTIDE SEQUENCE [LARGE SCALE GENOMIC DNA]</scope>
    <source>
        <strain evidence="9 10">CIB</strain>
    </source>
</reference>
<evidence type="ECO:0000256" key="6">
    <source>
        <dbReference type="SAM" id="MobiDB-lite"/>
    </source>
</evidence>
<name>A0A364KXB4_TALAM</name>
<evidence type="ECO:0000256" key="7">
    <source>
        <dbReference type="SAM" id="Phobius"/>
    </source>
</evidence>
<feature type="region of interest" description="Disordered" evidence="6">
    <location>
        <begin position="555"/>
        <end position="576"/>
    </location>
</feature>
<evidence type="ECO:0000313" key="9">
    <source>
        <dbReference type="EMBL" id="RAO68190.1"/>
    </source>
</evidence>
<dbReference type="AlphaFoldDB" id="A0A364KXB4"/>
<evidence type="ECO:0000256" key="4">
    <source>
        <dbReference type="ARBA" id="ARBA00023163"/>
    </source>
</evidence>
<organism evidence="9 10">
    <name type="scientific">Talaromyces amestolkiae</name>
    <dbReference type="NCBI Taxonomy" id="1196081"/>
    <lineage>
        <taxon>Eukaryota</taxon>
        <taxon>Fungi</taxon>
        <taxon>Dikarya</taxon>
        <taxon>Ascomycota</taxon>
        <taxon>Pezizomycotina</taxon>
        <taxon>Eurotiomycetes</taxon>
        <taxon>Eurotiomycetidae</taxon>
        <taxon>Eurotiales</taxon>
        <taxon>Trichocomaceae</taxon>
        <taxon>Talaromyces</taxon>
        <taxon>Talaromyces sect. Talaromyces</taxon>
    </lineage>
</organism>
<dbReference type="CDD" id="cd12148">
    <property type="entry name" value="fungal_TF_MHR"/>
    <property type="match status" value="1"/>
</dbReference>
<dbReference type="PROSITE" id="PS50048">
    <property type="entry name" value="ZN2_CY6_FUNGAL_2"/>
    <property type="match status" value="1"/>
</dbReference>
<evidence type="ECO:0000313" key="10">
    <source>
        <dbReference type="Proteomes" id="UP000249363"/>
    </source>
</evidence>
<protein>
    <recommendedName>
        <fullName evidence="8">Zn(2)-C6 fungal-type domain-containing protein</fullName>
    </recommendedName>
</protein>
<dbReference type="GO" id="GO:0005634">
    <property type="term" value="C:nucleus"/>
    <property type="evidence" value="ECO:0007669"/>
    <property type="project" value="UniProtKB-SubCell"/>
</dbReference>
<evidence type="ECO:0000256" key="5">
    <source>
        <dbReference type="ARBA" id="ARBA00023242"/>
    </source>
</evidence>
<keyword evidence="7" id="KW-0812">Transmembrane</keyword>
<dbReference type="GeneID" id="63793418"/>
<dbReference type="EMBL" id="MIKG01000007">
    <property type="protein sequence ID" value="RAO68190.1"/>
    <property type="molecule type" value="Genomic_DNA"/>
</dbReference>
<comment type="subcellular location">
    <subcellularLocation>
        <location evidence="1">Nucleus</location>
    </subcellularLocation>
</comment>
<evidence type="ECO:0000256" key="3">
    <source>
        <dbReference type="ARBA" id="ARBA00023015"/>
    </source>
</evidence>
<feature type="transmembrane region" description="Helical" evidence="7">
    <location>
        <begin position="448"/>
        <end position="469"/>
    </location>
</feature>
<dbReference type="Proteomes" id="UP000249363">
    <property type="component" value="Unassembled WGS sequence"/>
</dbReference>
<sequence>MVRTTIACARCRRYKVKCMHTGTPPCRGCARAGAEACNNCVLSLPALTKKKRHRPVGVPDPTTDTSRPQHQTLDSPLADVISTTYERNNHLPAYNQLEDCLIESGLVLRAGNVFNEKFPEIPFLHMSSFRKSVRSLIEDEKQGPETQAAHSRRKFGRATALYAALIAVTLPIIDPDMKRAEYATLAKQIVSADDAADIYQVQALIVLAIYEWGDGKPYRAWIYSGMAIRLVQLIGLVFCGKPQPPALPLASIDTHWPSLDTDFAFGTSGVKSYPGLSLDESPIFIVEDIEGYFALLVQGIDIWSDILKWVVSGGRRHPDVVISKEMPWLTRSNWRTNYQRLQLWRQKHGSRIRFPDVGVDGHVSLRGGNAEAFAYINLIYHVSILFLCREYVPFLPTSSSRPSGPIDPPLLEVPAPSGWWEERADELFSASSNITALLSELKREGAPLLTPFAGFCAFSAATMNIYVAYFPQMNLGRSRGRETDFELDLAYLDEFQARWPMGAGWWATIERIRDLYQRASADRSRYVGKTRADFQHLETSVHDCTGASPGDNDESAMLGHHGHSAQVHRRSDDPQAAISLQQATQTRSLNDTSLQASQVIPDWNELWSLWGDTQLAAFGVEGSSYEYSFDLQDGITPVYQ</sequence>